<dbReference type="Pfam" id="PF00305">
    <property type="entry name" value="Lipoxygenase"/>
    <property type="match status" value="1"/>
</dbReference>
<evidence type="ECO:0000256" key="3">
    <source>
        <dbReference type="ARBA" id="ARBA00023002"/>
    </source>
</evidence>
<dbReference type="InterPro" id="IPR000907">
    <property type="entry name" value="LipOase"/>
</dbReference>
<dbReference type="Gene3D" id="1.20.245.10">
    <property type="entry name" value="Lipoxygenase-1, Domain 5"/>
    <property type="match status" value="1"/>
</dbReference>
<dbReference type="Pfam" id="PF01477">
    <property type="entry name" value="PLAT"/>
    <property type="match status" value="1"/>
</dbReference>
<dbReference type="PRINTS" id="PR00087">
    <property type="entry name" value="LIPOXYGENASE"/>
</dbReference>
<evidence type="ECO:0000313" key="9">
    <source>
        <dbReference type="Proteomes" id="UP000838412"/>
    </source>
</evidence>
<dbReference type="PROSITE" id="PS00081">
    <property type="entry name" value="LIPOXYGENASE_2"/>
    <property type="match status" value="1"/>
</dbReference>
<dbReference type="InterPro" id="IPR036392">
    <property type="entry name" value="PLAT/LH2_dom_sf"/>
</dbReference>
<keyword evidence="3" id="KW-0560">Oxidoreductase</keyword>
<sequence>MAGLPKGVDVLVKIKTGTYEGAGTDGDIYINLFDFDGNESGDLYLDVWWKNDFERGTEGEYSLTGVKVNSPIKDLKLWRGDNRKNDHWFCDSLSVQLEPKTNGPSYYFPVNRWIEAGTSVWLVPGGVCLPQDETHPDQREKELKVVRERYASFYPVEGLLPMLRKLPTEAAFSKQQRHSMIKTAAILGLTNLDIAIKSIIGIDGRWESFDSINQVFPPRKVPKGKTNWKTDENFGSQRLTGVNPTSIRLCTGIPEGGKFGVTAEMVEPLLQGLTLDQAIKEKRLYYVDHTIMEITSMANTTSPRPMCAPYALFFVNAKKDLVPVAIQLYPNKEGEQHPVFLPTDPPNTWLLAKMWFNCADASYHEAIPHLGFTHLLVEACNLAAKQNLSLSHPIHRLLEPHFIYMFAINELALGSLIAPGGGLDKATQIGVEGSFTLIRNKLKTWRLHTEGTLPKDLENRGVDNEDYLPNYYYRDDALPTYNVIKKYVTKVVAYFYEPDDEGKSAKLDADHEIQGFAKALVDSGIQGVPGAGDKDGSGKLSDVNQLIQILTSIIFTASVQHAAVNFMQWDQYGFVPNMPLILEGKPPRTKEIMTEQDVLDALPGKFRTVMINLLTEVLSERATQRLGDFEVNYFQGEKAQRLGNKFKQALDNIAEDINYENTNQRFKPYDYLDPRLIPNAISI</sequence>
<dbReference type="GO" id="GO:0016702">
    <property type="term" value="F:oxidoreductase activity, acting on single donors with incorporation of molecular oxygen, incorporation of two atoms of oxygen"/>
    <property type="evidence" value="ECO:0007669"/>
    <property type="project" value="InterPro"/>
</dbReference>
<keyword evidence="4" id="KW-0443">Lipid metabolism</keyword>
<keyword evidence="9" id="KW-1185">Reference proteome</keyword>
<dbReference type="InterPro" id="IPR020834">
    <property type="entry name" value="LipOase_CS"/>
</dbReference>
<name>A0A8K0EK81_BRALA</name>
<dbReference type="GO" id="GO:0034440">
    <property type="term" value="P:lipid oxidation"/>
    <property type="evidence" value="ECO:0007669"/>
    <property type="project" value="InterPro"/>
</dbReference>
<feature type="domain" description="PLAT" evidence="6">
    <location>
        <begin position="8"/>
        <end position="128"/>
    </location>
</feature>
<evidence type="ECO:0000256" key="5">
    <source>
        <dbReference type="PROSITE-ProRule" id="PRU00152"/>
    </source>
</evidence>
<dbReference type="InterPro" id="IPR013819">
    <property type="entry name" value="LipOase_C"/>
</dbReference>
<dbReference type="AlphaFoldDB" id="A0A8K0EK81"/>
<dbReference type="PANTHER" id="PTHR11771">
    <property type="entry name" value="LIPOXYGENASE"/>
    <property type="match status" value="1"/>
</dbReference>
<protein>
    <submittedName>
        <fullName evidence="8">ALOX12B protein</fullName>
    </submittedName>
</protein>
<organism evidence="8 9">
    <name type="scientific">Branchiostoma lanceolatum</name>
    <name type="common">Common lancelet</name>
    <name type="synonym">Amphioxus lanceolatum</name>
    <dbReference type="NCBI Taxonomy" id="7740"/>
    <lineage>
        <taxon>Eukaryota</taxon>
        <taxon>Metazoa</taxon>
        <taxon>Chordata</taxon>
        <taxon>Cephalochordata</taxon>
        <taxon>Leptocardii</taxon>
        <taxon>Amphioxiformes</taxon>
        <taxon>Branchiostomatidae</taxon>
        <taxon>Branchiostoma</taxon>
    </lineage>
</organism>
<dbReference type="Gene3D" id="3.10.450.60">
    <property type="match status" value="1"/>
</dbReference>
<evidence type="ECO:0000259" key="6">
    <source>
        <dbReference type="PROSITE" id="PS50095"/>
    </source>
</evidence>
<dbReference type="SUPFAM" id="SSF49723">
    <property type="entry name" value="Lipase/lipooxygenase domain (PLAT/LH2 domain)"/>
    <property type="match status" value="1"/>
</dbReference>
<dbReference type="OrthoDB" id="407298at2759"/>
<dbReference type="SUPFAM" id="SSF48484">
    <property type="entry name" value="Lipoxigenase"/>
    <property type="match status" value="1"/>
</dbReference>
<accession>A0A8K0EK81</accession>
<evidence type="ECO:0000256" key="1">
    <source>
        <dbReference type="ARBA" id="ARBA00022723"/>
    </source>
</evidence>
<proteinExistence type="predicted"/>
<dbReference type="PROSITE" id="PS51393">
    <property type="entry name" value="LIPOXYGENASE_3"/>
    <property type="match status" value="1"/>
</dbReference>
<dbReference type="GO" id="GO:0046872">
    <property type="term" value="F:metal ion binding"/>
    <property type="evidence" value="ECO:0007669"/>
    <property type="project" value="UniProtKB-KW"/>
</dbReference>
<evidence type="ECO:0000259" key="7">
    <source>
        <dbReference type="PROSITE" id="PS51393"/>
    </source>
</evidence>
<keyword evidence="1" id="KW-0479">Metal-binding</keyword>
<dbReference type="EMBL" id="OV696704">
    <property type="protein sequence ID" value="CAH1251324.1"/>
    <property type="molecule type" value="Genomic_DNA"/>
</dbReference>
<evidence type="ECO:0000313" key="8">
    <source>
        <dbReference type="EMBL" id="CAH1251324.1"/>
    </source>
</evidence>
<gene>
    <name evidence="8" type="primary">ALOX12B</name>
    <name evidence="8" type="ORF">BLAG_LOCUS11754</name>
</gene>
<dbReference type="Proteomes" id="UP000838412">
    <property type="component" value="Chromosome 19"/>
</dbReference>
<evidence type="ECO:0000256" key="2">
    <source>
        <dbReference type="ARBA" id="ARBA00022964"/>
    </source>
</evidence>
<dbReference type="PROSITE" id="PS50095">
    <property type="entry name" value="PLAT"/>
    <property type="match status" value="1"/>
</dbReference>
<keyword evidence="2" id="KW-0223">Dioxygenase</keyword>
<feature type="domain" description="Lipoxygenase" evidence="7">
    <location>
        <begin position="122"/>
        <end position="683"/>
    </location>
</feature>
<reference evidence="8" key="1">
    <citation type="submission" date="2022-01" db="EMBL/GenBank/DDBJ databases">
        <authorList>
            <person name="Braso-Vives M."/>
        </authorList>
    </citation>
    <scope>NUCLEOTIDE SEQUENCE</scope>
</reference>
<dbReference type="InterPro" id="IPR036226">
    <property type="entry name" value="LipOase_C_sf"/>
</dbReference>
<evidence type="ECO:0000256" key="4">
    <source>
        <dbReference type="ARBA" id="ARBA00023098"/>
    </source>
</evidence>
<dbReference type="Gene3D" id="2.60.60.20">
    <property type="entry name" value="PLAT/LH2 domain"/>
    <property type="match status" value="1"/>
</dbReference>
<dbReference type="InterPro" id="IPR001024">
    <property type="entry name" value="PLAT/LH2_dom"/>
</dbReference>
<comment type="caution">
    <text evidence="5">Lacks conserved residue(s) required for the propagation of feature annotation.</text>
</comment>